<dbReference type="Proteomes" id="UP001500339">
    <property type="component" value="Unassembled WGS sequence"/>
</dbReference>
<protein>
    <recommendedName>
        <fullName evidence="3">Hydrogenase maturation nickel metallochaperone HypA</fullName>
    </recommendedName>
</protein>
<name>A0ABP3U1S4_9CLOT</name>
<comment type="caution">
    <text evidence="1">The sequence shown here is derived from an EMBL/GenBank/DDBJ whole genome shotgun (WGS) entry which is preliminary data.</text>
</comment>
<organism evidence="1 2">
    <name type="scientific">Clostridium malenominatum</name>
    <dbReference type="NCBI Taxonomy" id="1539"/>
    <lineage>
        <taxon>Bacteria</taxon>
        <taxon>Bacillati</taxon>
        <taxon>Bacillota</taxon>
        <taxon>Clostridia</taxon>
        <taxon>Eubacteriales</taxon>
        <taxon>Clostridiaceae</taxon>
        <taxon>Clostridium</taxon>
    </lineage>
</organism>
<gene>
    <name evidence="1" type="ORF">GCM10008905_09870</name>
</gene>
<proteinExistence type="predicted"/>
<evidence type="ECO:0000313" key="1">
    <source>
        <dbReference type="EMBL" id="GAA0720556.1"/>
    </source>
</evidence>
<dbReference type="EMBL" id="BAAACF010000001">
    <property type="protein sequence ID" value="GAA0720556.1"/>
    <property type="molecule type" value="Genomic_DNA"/>
</dbReference>
<sequence length="84" mass="9787">MHDSFLMQNISCEIKKICDENNLTRVDIIEISFGHQSHITEKHLLEHLLDLNKDVLHENTQVKVSYEDMDELTAVIKKIQGEKV</sequence>
<evidence type="ECO:0000313" key="2">
    <source>
        <dbReference type="Proteomes" id="UP001500339"/>
    </source>
</evidence>
<dbReference type="Gene3D" id="3.30.2320.50">
    <property type="match status" value="1"/>
</dbReference>
<accession>A0ABP3U1S4</accession>
<dbReference type="RefSeq" id="WP_343767304.1">
    <property type="nucleotide sequence ID" value="NZ_BAAACF010000001.1"/>
</dbReference>
<evidence type="ECO:0008006" key="3">
    <source>
        <dbReference type="Google" id="ProtNLM"/>
    </source>
</evidence>
<reference evidence="2" key="1">
    <citation type="journal article" date="2019" name="Int. J. Syst. Evol. Microbiol.">
        <title>The Global Catalogue of Microorganisms (GCM) 10K type strain sequencing project: providing services to taxonomists for standard genome sequencing and annotation.</title>
        <authorList>
            <consortium name="The Broad Institute Genomics Platform"/>
            <consortium name="The Broad Institute Genome Sequencing Center for Infectious Disease"/>
            <person name="Wu L."/>
            <person name="Ma J."/>
        </authorList>
    </citation>
    <scope>NUCLEOTIDE SEQUENCE [LARGE SCALE GENOMIC DNA]</scope>
    <source>
        <strain evidence="2">JCM 1405</strain>
    </source>
</reference>
<keyword evidence="2" id="KW-1185">Reference proteome</keyword>